<keyword evidence="5" id="KW-0472">Membrane</keyword>
<feature type="transmembrane region" description="Helical" evidence="5">
    <location>
        <begin position="61"/>
        <end position="83"/>
    </location>
</feature>
<dbReference type="PROSITE" id="PS50005">
    <property type="entry name" value="TPR"/>
    <property type="match status" value="4"/>
</dbReference>
<dbReference type="PANTHER" id="PTHR44858:SF1">
    <property type="entry name" value="UDP-N-ACETYLGLUCOSAMINE--PEPTIDE N-ACETYLGLUCOSAMINYLTRANSFERASE SPINDLY-RELATED"/>
    <property type="match status" value="1"/>
</dbReference>
<keyword evidence="2 3" id="KW-0802">TPR repeat</keyword>
<keyword evidence="5" id="KW-0812">Transmembrane</keyword>
<protein>
    <submittedName>
        <fullName evidence="6">Tetratricopeptide repeat protein</fullName>
    </submittedName>
</protein>
<dbReference type="InterPro" id="IPR050498">
    <property type="entry name" value="Ycf3"/>
</dbReference>
<feature type="repeat" description="TPR" evidence="3">
    <location>
        <begin position="426"/>
        <end position="459"/>
    </location>
</feature>
<dbReference type="Pfam" id="PF14559">
    <property type="entry name" value="TPR_19"/>
    <property type="match status" value="2"/>
</dbReference>
<keyword evidence="1" id="KW-0677">Repeat</keyword>
<accession>A0ABX7BSL5</accession>
<feature type="compositionally biased region" description="Low complexity" evidence="4">
    <location>
        <begin position="21"/>
        <end position="30"/>
    </location>
</feature>
<evidence type="ECO:0000256" key="2">
    <source>
        <dbReference type="ARBA" id="ARBA00022803"/>
    </source>
</evidence>
<keyword evidence="5" id="KW-1133">Transmembrane helix</keyword>
<dbReference type="InterPro" id="IPR011990">
    <property type="entry name" value="TPR-like_helical_dom_sf"/>
</dbReference>
<dbReference type="Pfam" id="PF13432">
    <property type="entry name" value="TPR_16"/>
    <property type="match status" value="1"/>
</dbReference>
<evidence type="ECO:0000256" key="5">
    <source>
        <dbReference type="SAM" id="Phobius"/>
    </source>
</evidence>
<evidence type="ECO:0000256" key="1">
    <source>
        <dbReference type="ARBA" id="ARBA00022737"/>
    </source>
</evidence>
<dbReference type="SMART" id="SM00028">
    <property type="entry name" value="TPR"/>
    <property type="match status" value="7"/>
</dbReference>
<dbReference type="PANTHER" id="PTHR44858">
    <property type="entry name" value="TETRATRICOPEPTIDE REPEAT PROTEIN 6"/>
    <property type="match status" value="1"/>
</dbReference>
<gene>
    <name evidence="6" type="ORF">JI749_08830</name>
</gene>
<evidence type="ECO:0000256" key="4">
    <source>
        <dbReference type="SAM" id="MobiDB-lite"/>
    </source>
</evidence>
<evidence type="ECO:0000313" key="7">
    <source>
        <dbReference type="Proteomes" id="UP000595460"/>
    </source>
</evidence>
<dbReference type="InterPro" id="IPR019734">
    <property type="entry name" value="TPR_rpt"/>
</dbReference>
<proteinExistence type="predicted"/>
<feature type="region of interest" description="Disordered" evidence="4">
    <location>
        <begin position="1"/>
        <end position="42"/>
    </location>
</feature>
<sequence length="555" mass="60067">MARAPAKPAASSSKPRRRTPKAPAATAAEVSPPPAKPLPRKPRLRVSLPSLESGSTRLRKVILNVVFVLAVILFIPILASQFLRNPVLIEPISVPKALLQRGLSPEVMASRLWDGLRDANTLARTSKASVDAIPDSQRVQFSLPDVGLSMDSVVRQVRQFFNVYQTRIAGEFICADADCAPEGMRLRLRVLRGNSEVIDLPPIGDQDTRSYFTAAGTEVLQRLDPFVAIAAVSAAEPVRAITLARRLIRQHHPDAKWAHLLIGNIRSESGDDRAAWPEYQAAIALDPKFNVARANLAGALRRLGDPAAARVIYDELAAEQPHNPKPYEGYAELAAASGDVDGALALFEKAAALDPTSPHYFSRMGMLEQARGNVDAARQWFDRALALDPSYILATTALLEDYLSRGDFAGALPMLRAASQHAPGDAVAHATYAFVLMLLNQPEQALDAFERALAVTPDDPDILFETGKLLLALERVPEALARLDRAIELDAYNPGPLMSRGTALAVTGQNEAARHDFERIIEVDQTGLYAPQAVSFIGILDGLDAAAAQPEQAEP</sequence>
<feature type="repeat" description="TPR" evidence="3">
    <location>
        <begin position="324"/>
        <end position="357"/>
    </location>
</feature>
<dbReference type="RefSeq" id="WP_201652257.1">
    <property type="nucleotide sequence ID" value="NZ_CP068047.1"/>
</dbReference>
<feature type="repeat" description="TPR" evidence="3">
    <location>
        <begin position="358"/>
        <end position="391"/>
    </location>
</feature>
<feature type="compositionally biased region" description="Low complexity" evidence="4">
    <location>
        <begin position="1"/>
        <end position="13"/>
    </location>
</feature>
<dbReference type="Proteomes" id="UP000595460">
    <property type="component" value="Chromosome"/>
</dbReference>
<keyword evidence="7" id="KW-1185">Reference proteome</keyword>
<reference evidence="6 7" key="1">
    <citation type="submission" date="2021-01" db="EMBL/GenBank/DDBJ databases">
        <title>Genome seq and assembly of Devosia sp. G19.</title>
        <authorList>
            <person name="Chhetri G."/>
        </authorList>
    </citation>
    <scope>NUCLEOTIDE SEQUENCE [LARGE SCALE GENOMIC DNA]</scope>
    <source>
        <strain evidence="6 7">G19</strain>
    </source>
</reference>
<evidence type="ECO:0000256" key="3">
    <source>
        <dbReference type="PROSITE-ProRule" id="PRU00339"/>
    </source>
</evidence>
<feature type="repeat" description="TPR" evidence="3">
    <location>
        <begin position="460"/>
        <end position="493"/>
    </location>
</feature>
<dbReference type="EMBL" id="CP068047">
    <property type="protein sequence ID" value="QQR34502.1"/>
    <property type="molecule type" value="Genomic_DNA"/>
</dbReference>
<organism evidence="6 7">
    <name type="scientific">Devosia oryziradicis</name>
    <dbReference type="NCBI Taxonomy" id="2801335"/>
    <lineage>
        <taxon>Bacteria</taxon>
        <taxon>Pseudomonadati</taxon>
        <taxon>Pseudomonadota</taxon>
        <taxon>Alphaproteobacteria</taxon>
        <taxon>Hyphomicrobiales</taxon>
        <taxon>Devosiaceae</taxon>
        <taxon>Devosia</taxon>
    </lineage>
</organism>
<name>A0ABX7BSL5_9HYPH</name>
<dbReference type="Gene3D" id="1.25.40.10">
    <property type="entry name" value="Tetratricopeptide repeat domain"/>
    <property type="match status" value="1"/>
</dbReference>
<evidence type="ECO:0000313" key="6">
    <source>
        <dbReference type="EMBL" id="QQR34502.1"/>
    </source>
</evidence>
<dbReference type="SUPFAM" id="SSF48452">
    <property type="entry name" value="TPR-like"/>
    <property type="match status" value="1"/>
</dbReference>